<evidence type="ECO:0000259" key="1">
    <source>
        <dbReference type="Pfam" id="PF03205"/>
    </source>
</evidence>
<dbReference type="Gene3D" id="3.40.50.300">
    <property type="entry name" value="P-loop containing nucleotide triphosphate hydrolases"/>
    <property type="match status" value="1"/>
</dbReference>
<evidence type="ECO:0000313" key="2">
    <source>
        <dbReference type="EMBL" id="CAG9174860.1"/>
    </source>
</evidence>
<name>A0ABM8X4I7_9BURK</name>
<dbReference type="Proteomes" id="UP000721236">
    <property type="component" value="Unassembled WGS sequence"/>
</dbReference>
<feature type="domain" description="Molybdopterin-guanine dinucleotide biosynthesis protein B (MobB)" evidence="1">
    <location>
        <begin position="31"/>
        <end position="164"/>
    </location>
</feature>
<gene>
    <name evidence="2" type="ORF">LMG21510_02716</name>
</gene>
<dbReference type="InterPro" id="IPR027417">
    <property type="entry name" value="P-loop_NTPase"/>
</dbReference>
<comment type="caution">
    <text evidence="2">The sequence shown here is derived from an EMBL/GenBank/DDBJ whole genome shotgun (WGS) entry which is preliminary data.</text>
</comment>
<dbReference type="PANTHER" id="PTHR40072">
    <property type="entry name" value="MOLYBDOPTERIN-GUANINE DINUCLEOTIDE BIOSYNTHESIS ADAPTER PROTEIN-RELATED"/>
    <property type="match status" value="1"/>
</dbReference>
<accession>A0ABM8X4I7</accession>
<evidence type="ECO:0000313" key="3">
    <source>
        <dbReference type="Proteomes" id="UP000721236"/>
    </source>
</evidence>
<organism evidence="2 3">
    <name type="scientific">Cupriavidus respiraculi</name>
    <dbReference type="NCBI Taxonomy" id="195930"/>
    <lineage>
        <taxon>Bacteria</taxon>
        <taxon>Pseudomonadati</taxon>
        <taxon>Pseudomonadota</taxon>
        <taxon>Betaproteobacteria</taxon>
        <taxon>Burkholderiales</taxon>
        <taxon>Burkholderiaceae</taxon>
        <taxon>Cupriavidus</taxon>
    </lineage>
</organism>
<dbReference type="EMBL" id="CAJZAH010000002">
    <property type="protein sequence ID" value="CAG9174860.1"/>
    <property type="molecule type" value="Genomic_DNA"/>
</dbReference>
<dbReference type="SUPFAM" id="SSF52540">
    <property type="entry name" value="P-loop containing nucleoside triphosphate hydrolases"/>
    <property type="match status" value="1"/>
</dbReference>
<dbReference type="InterPro" id="IPR052539">
    <property type="entry name" value="MGD_biosynthesis_adapter"/>
</dbReference>
<keyword evidence="3" id="KW-1185">Reference proteome</keyword>
<dbReference type="InterPro" id="IPR004435">
    <property type="entry name" value="MobB_dom"/>
</dbReference>
<dbReference type="PANTHER" id="PTHR40072:SF1">
    <property type="entry name" value="MOLYBDOPTERIN-GUANINE DINUCLEOTIDE BIOSYNTHESIS ADAPTER PROTEIN"/>
    <property type="match status" value="1"/>
</dbReference>
<proteinExistence type="predicted"/>
<sequence length="196" mass="21477">MAPVAAVRAASRLLCYRRQFWRDNPWTIVKVFGIAGSSGSGKTTLLDRLIPRLVGAGLRVAGIKHTHHGFDPDTPGKDSWRMREAGCANVVLVGESHLTLMRRYPADTPPTLSDALALLPRDTDLVLVEGYKRSDFPKLEIYRPAHGKPPLWPEFPGIVAVATDAPEELAQRTALPVLDLADIDALSALVRRTVNL</sequence>
<reference evidence="2 3" key="1">
    <citation type="submission" date="2021-08" db="EMBL/GenBank/DDBJ databases">
        <authorList>
            <person name="Peeters C."/>
        </authorList>
    </citation>
    <scope>NUCLEOTIDE SEQUENCE [LARGE SCALE GENOMIC DNA]</scope>
    <source>
        <strain evidence="2 3">LMG 21510</strain>
    </source>
</reference>
<dbReference type="CDD" id="cd03116">
    <property type="entry name" value="MobB"/>
    <property type="match status" value="1"/>
</dbReference>
<dbReference type="NCBIfam" id="TIGR00176">
    <property type="entry name" value="mobB"/>
    <property type="match status" value="1"/>
</dbReference>
<dbReference type="Pfam" id="PF03205">
    <property type="entry name" value="MobB"/>
    <property type="match status" value="1"/>
</dbReference>
<protein>
    <recommendedName>
        <fullName evidence="1">Molybdopterin-guanine dinucleotide biosynthesis protein B (MobB) domain-containing protein</fullName>
    </recommendedName>
</protein>